<organism evidence="3 4">
    <name type="scientific">Blastococcus aggregatus</name>
    <dbReference type="NCBI Taxonomy" id="38502"/>
    <lineage>
        <taxon>Bacteria</taxon>
        <taxon>Bacillati</taxon>
        <taxon>Actinomycetota</taxon>
        <taxon>Actinomycetes</taxon>
        <taxon>Geodermatophilales</taxon>
        <taxon>Geodermatophilaceae</taxon>
        <taxon>Blastococcus</taxon>
    </lineage>
</organism>
<dbReference type="InterPro" id="IPR001387">
    <property type="entry name" value="Cro/C1-type_HTH"/>
</dbReference>
<feature type="compositionally biased region" description="Basic and acidic residues" evidence="1">
    <location>
        <begin position="122"/>
        <end position="143"/>
    </location>
</feature>
<dbReference type="CDD" id="cd00093">
    <property type="entry name" value="HTH_XRE"/>
    <property type="match status" value="1"/>
</dbReference>
<accession>A0A285V0Z1</accession>
<reference evidence="4" key="1">
    <citation type="submission" date="2017-08" db="EMBL/GenBank/DDBJ databases">
        <authorList>
            <person name="Varghese N."/>
            <person name="Submissions S."/>
        </authorList>
    </citation>
    <scope>NUCLEOTIDE SEQUENCE [LARGE SCALE GENOMIC DNA]</scope>
    <source>
        <strain evidence="4">DSM 4725</strain>
    </source>
</reference>
<proteinExistence type="predicted"/>
<dbReference type="RefSeq" id="WP_176522814.1">
    <property type="nucleotide sequence ID" value="NZ_OBQI01000001.1"/>
</dbReference>
<evidence type="ECO:0000313" key="3">
    <source>
        <dbReference type="EMBL" id="SOC47587.1"/>
    </source>
</evidence>
<keyword evidence="4" id="KW-1185">Reference proteome</keyword>
<dbReference type="Gene3D" id="1.10.260.40">
    <property type="entry name" value="lambda repressor-like DNA-binding domains"/>
    <property type="match status" value="1"/>
</dbReference>
<dbReference type="InterPro" id="IPR010982">
    <property type="entry name" value="Lambda_DNA-bd_dom_sf"/>
</dbReference>
<feature type="domain" description="HTH cro/C1-type" evidence="2">
    <location>
        <begin position="16"/>
        <end position="70"/>
    </location>
</feature>
<gene>
    <name evidence="3" type="ORF">SAMN05660748_0904</name>
</gene>
<feature type="compositionally biased region" description="Basic and acidic residues" evidence="1">
    <location>
        <begin position="151"/>
        <end position="176"/>
    </location>
</feature>
<dbReference type="EMBL" id="OBQI01000001">
    <property type="protein sequence ID" value="SOC47587.1"/>
    <property type="molecule type" value="Genomic_DNA"/>
</dbReference>
<dbReference type="SMART" id="SM00530">
    <property type="entry name" value="HTH_XRE"/>
    <property type="match status" value="1"/>
</dbReference>
<dbReference type="GO" id="GO:0003677">
    <property type="term" value="F:DNA binding"/>
    <property type="evidence" value="ECO:0007669"/>
    <property type="project" value="InterPro"/>
</dbReference>
<evidence type="ECO:0000313" key="4">
    <source>
        <dbReference type="Proteomes" id="UP000219435"/>
    </source>
</evidence>
<name>A0A285V0Z1_9ACTN</name>
<feature type="region of interest" description="Disordered" evidence="1">
    <location>
        <begin position="120"/>
        <end position="182"/>
    </location>
</feature>
<dbReference type="PROSITE" id="PS50943">
    <property type="entry name" value="HTH_CROC1"/>
    <property type="match status" value="1"/>
</dbReference>
<dbReference type="SUPFAM" id="SSF47413">
    <property type="entry name" value="lambda repressor-like DNA-binding domains"/>
    <property type="match status" value="1"/>
</dbReference>
<evidence type="ECO:0000259" key="2">
    <source>
        <dbReference type="PROSITE" id="PS50943"/>
    </source>
</evidence>
<evidence type="ECO:0000256" key="1">
    <source>
        <dbReference type="SAM" id="MobiDB-lite"/>
    </source>
</evidence>
<dbReference type="AlphaFoldDB" id="A0A285V0Z1"/>
<dbReference type="Proteomes" id="UP000219435">
    <property type="component" value="Unassembled WGS sequence"/>
</dbReference>
<dbReference type="Pfam" id="PF01381">
    <property type="entry name" value="HTH_3"/>
    <property type="match status" value="1"/>
</dbReference>
<sequence length="217" mass="24204">MPGDQRNVSVDVTGLVRRIRRIADLSQRELAARLQLSKSTVAAIEAGTRSVDVRLLAEAAALAGLRLALLDAHGVEVQGMHPGAVRDRGGRRFPAHLDTVLSEERSSRWEHRPRLRQPSYTFDRRSPWDDADGRAADRPDDHLLPQPGDAPEERRAARRAEARQRRLEEWERRRAAGDLPAPENTFSCACPPACDELDDWSGRPVHVEDCPCSCDLG</sequence>
<protein>
    <submittedName>
        <fullName evidence="3">HTH-type transcriptional regulator / antitoxin HipB</fullName>
    </submittedName>
</protein>